<evidence type="ECO:0000313" key="1">
    <source>
        <dbReference type="EMBL" id="CAI2179875.1"/>
    </source>
</evidence>
<dbReference type="Proteomes" id="UP001153678">
    <property type="component" value="Unassembled WGS sequence"/>
</dbReference>
<comment type="caution">
    <text evidence="1">The sequence shown here is derived from an EMBL/GenBank/DDBJ whole genome shotgun (WGS) entry which is preliminary data.</text>
</comment>
<feature type="non-terminal residue" evidence="1">
    <location>
        <position position="1"/>
    </location>
</feature>
<dbReference type="EMBL" id="CAMKVN010002164">
    <property type="protein sequence ID" value="CAI2179875.1"/>
    <property type="molecule type" value="Genomic_DNA"/>
</dbReference>
<name>A0A9W4WXN2_9GLOM</name>
<proteinExistence type="predicted"/>
<organism evidence="1 2">
    <name type="scientific">Funneliformis geosporum</name>
    <dbReference type="NCBI Taxonomy" id="1117311"/>
    <lineage>
        <taxon>Eukaryota</taxon>
        <taxon>Fungi</taxon>
        <taxon>Fungi incertae sedis</taxon>
        <taxon>Mucoromycota</taxon>
        <taxon>Glomeromycotina</taxon>
        <taxon>Glomeromycetes</taxon>
        <taxon>Glomerales</taxon>
        <taxon>Glomeraceae</taxon>
        <taxon>Funneliformis</taxon>
    </lineage>
</organism>
<gene>
    <name evidence="1" type="ORF">FWILDA_LOCUS9306</name>
</gene>
<accession>A0A9W4WXN2</accession>
<evidence type="ECO:0000313" key="2">
    <source>
        <dbReference type="Proteomes" id="UP001153678"/>
    </source>
</evidence>
<reference evidence="1" key="1">
    <citation type="submission" date="2022-08" db="EMBL/GenBank/DDBJ databases">
        <authorList>
            <person name="Kallberg Y."/>
            <person name="Tangrot J."/>
            <person name="Rosling A."/>
        </authorList>
    </citation>
    <scope>NUCLEOTIDE SEQUENCE</scope>
    <source>
        <strain evidence="1">Wild A</strain>
    </source>
</reference>
<keyword evidence="2" id="KW-1185">Reference proteome</keyword>
<dbReference type="AlphaFoldDB" id="A0A9W4WXN2"/>
<sequence length="88" mass="10499">TELQEIIRDVEVFDDYDYEFLQEDKDLEREPFSFNEEEKLEIENLINLDAEEIVSNIDKIIEKNIEYESIGNHNDSDNSDTVDDQRLL</sequence>
<protein>
    <submittedName>
        <fullName evidence="1">14615_t:CDS:1</fullName>
    </submittedName>
</protein>